<proteinExistence type="predicted"/>
<dbReference type="AlphaFoldDB" id="A0A255DBL4"/>
<comment type="caution">
    <text evidence="2">The sequence shown here is derived from an EMBL/GenBank/DDBJ whole genome shotgun (WGS) entry which is preliminary data.</text>
</comment>
<dbReference type="EMBL" id="NOZR01000019">
    <property type="protein sequence ID" value="OYN76827.1"/>
    <property type="molecule type" value="Genomic_DNA"/>
</dbReference>
<dbReference type="InterPro" id="IPR000305">
    <property type="entry name" value="GIY-YIG_endonuc"/>
</dbReference>
<dbReference type="OrthoDB" id="4336423at2"/>
<evidence type="ECO:0000313" key="2">
    <source>
        <dbReference type="EMBL" id="OYN76827.1"/>
    </source>
</evidence>
<accession>A0A255DBL4</accession>
<name>A0A255DBL4_9MYCO</name>
<dbReference type="InterPro" id="IPR035901">
    <property type="entry name" value="GIY-YIG_endonuc_sf"/>
</dbReference>
<gene>
    <name evidence="2" type="ORF">CG716_20145</name>
</gene>
<keyword evidence="3" id="KW-1185">Reference proteome</keyword>
<organism evidence="2 3">
    <name type="scientific">Mycolicibacterium sphagni</name>
    <dbReference type="NCBI Taxonomy" id="1786"/>
    <lineage>
        <taxon>Bacteria</taxon>
        <taxon>Bacillati</taxon>
        <taxon>Actinomycetota</taxon>
        <taxon>Actinomycetes</taxon>
        <taxon>Mycobacteriales</taxon>
        <taxon>Mycobacteriaceae</taxon>
        <taxon>Mycolicibacterium</taxon>
    </lineage>
</organism>
<dbReference type="RefSeq" id="WP_094482869.1">
    <property type="nucleotide sequence ID" value="NZ_NOZR01000019.1"/>
</dbReference>
<reference evidence="2 3" key="1">
    <citation type="submission" date="2017-07" db="EMBL/GenBank/DDBJ databases">
        <title>The new phylogeny of genus Mycobacterium.</title>
        <authorList>
            <person name="Tortoli E."/>
            <person name="Trovato A."/>
            <person name="Cirillo D.M."/>
        </authorList>
    </citation>
    <scope>NUCLEOTIDE SEQUENCE [LARGE SCALE GENOMIC DNA]</scope>
    <source>
        <strain evidence="2 3">ATCC 33027</strain>
    </source>
</reference>
<evidence type="ECO:0000259" key="1">
    <source>
        <dbReference type="PROSITE" id="PS50164"/>
    </source>
</evidence>
<evidence type="ECO:0000313" key="3">
    <source>
        <dbReference type="Proteomes" id="UP000216063"/>
    </source>
</evidence>
<sequence>MSAMARDHTRMNSELANTPSDWFRISRTPGWFVYTMYESAGRIAAPLYVGMTKHPYARLSHHRRLQVWWPLVGDIVIERYDSESDAAEAEERYIHWWKPLFNVTGNVHTPQQENA</sequence>
<dbReference type="SUPFAM" id="SSF82771">
    <property type="entry name" value="GIY-YIG endonuclease"/>
    <property type="match status" value="1"/>
</dbReference>
<feature type="domain" description="GIY-YIG" evidence="1">
    <location>
        <begin position="29"/>
        <end position="103"/>
    </location>
</feature>
<dbReference type="Proteomes" id="UP000216063">
    <property type="component" value="Unassembled WGS sequence"/>
</dbReference>
<protein>
    <recommendedName>
        <fullName evidence="1">GIY-YIG domain-containing protein</fullName>
    </recommendedName>
</protein>
<dbReference type="PROSITE" id="PS50164">
    <property type="entry name" value="GIY_YIG"/>
    <property type="match status" value="1"/>
</dbReference>